<dbReference type="OrthoDB" id="4469974at2"/>
<gene>
    <name evidence="1" type="ORF">CBI38_31180</name>
</gene>
<proteinExistence type="predicted"/>
<dbReference type="Proteomes" id="UP000245711">
    <property type="component" value="Plasmid pRB98"/>
</dbReference>
<keyword evidence="2" id="KW-1185">Reference proteome</keyword>
<reference evidence="1 2" key="1">
    <citation type="submission" date="2017-05" db="EMBL/GenBank/DDBJ databases">
        <title>Isolation of Rhodococcus sp. S2-17 biodegrading of BP-3.</title>
        <authorList>
            <person name="Lee Y."/>
            <person name="Kim K.H."/>
            <person name="Chun B.H."/>
            <person name="Jung H.S."/>
            <person name="Jeon C.O."/>
        </authorList>
    </citation>
    <scope>NUCLEOTIDE SEQUENCE [LARGE SCALE GENOMIC DNA]</scope>
    <source>
        <strain evidence="1 2">S2-17</strain>
        <plasmid evidence="2">prb98</plasmid>
    </source>
</reference>
<accession>A0A2S2C5A7</accession>
<dbReference type="AlphaFoldDB" id="A0A2S2C5A7"/>
<keyword evidence="1" id="KW-0614">Plasmid</keyword>
<protein>
    <submittedName>
        <fullName evidence="1">Uncharacterized protein</fullName>
    </submittedName>
</protein>
<name>A0A2S2C5A7_9NOCA</name>
<evidence type="ECO:0000313" key="2">
    <source>
        <dbReference type="Proteomes" id="UP000245711"/>
    </source>
</evidence>
<sequence>MTENPATPAAVTIGDTVRLHPQGVSRFKILDIEDGRALIEAVVQSPGTYPFSVQVKYLVPADS</sequence>
<dbReference type="RefSeq" id="WP_109335536.1">
    <property type="nucleotide sequence ID" value="NZ_CP021355.1"/>
</dbReference>
<dbReference type="KEGG" id="roz:CBI38_31180"/>
<geneLocation type="plasmid" evidence="2">
    <name>prb98</name>
</geneLocation>
<evidence type="ECO:0000313" key="1">
    <source>
        <dbReference type="EMBL" id="AWK76039.1"/>
    </source>
</evidence>
<organism evidence="1 2">
    <name type="scientific">Rhodococcus oxybenzonivorans</name>
    <dbReference type="NCBI Taxonomy" id="1990687"/>
    <lineage>
        <taxon>Bacteria</taxon>
        <taxon>Bacillati</taxon>
        <taxon>Actinomycetota</taxon>
        <taxon>Actinomycetes</taxon>
        <taxon>Mycobacteriales</taxon>
        <taxon>Nocardiaceae</taxon>
        <taxon>Rhodococcus</taxon>
    </lineage>
</organism>
<dbReference type="EMBL" id="CP021355">
    <property type="protein sequence ID" value="AWK76039.1"/>
    <property type="molecule type" value="Genomic_DNA"/>
</dbReference>